<dbReference type="eggNOG" id="KOG3712">
    <property type="taxonomic scope" value="Eukaryota"/>
</dbReference>
<dbReference type="PROSITE" id="PS51526">
    <property type="entry name" value="RFX_DBD"/>
    <property type="match status" value="1"/>
</dbReference>
<keyword evidence="5" id="KW-1185">Reference proteome</keyword>
<organism evidence="4 5">
    <name type="scientific">Kazachstania africana (strain ATCC 22294 / BCRC 22015 / CBS 2517 / CECT 1963 / NBRC 1671 / NRRL Y-8276)</name>
    <name type="common">Yeast</name>
    <name type="synonym">Kluyveromyces africanus</name>
    <dbReference type="NCBI Taxonomy" id="1071382"/>
    <lineage>
        <taxon>Eukaryota</taxon>
        <taxon>Fungi</taxon>
        <taxon>Dikarya</taxon>
        <taxon>Ascomycota</taxon>
        <taxon>Saccharomycotina</taxon>
        <taxon>Saccharomycetes</taxon>
        <taxon>Saccharomycetales</taxon>
        <taxon>Saccharomycetaceae</taxon>
        <taxon>Kazachstania</taxon>
    </lineage>
</organism>
<dbReference type="PANTHER" id="PTHR12619">
    <property type="entry name" value="RFX TRANSCRIPTION FACTOR FAMILY"/>
    <property type="match status" value="1"/>
</dbReference>
<dbReference type="AlphaFoldDB" id="H2B047"/>
<evidence type="ECO:0000256" key="2">
    <source>
        <dbReference type="SAM" id="MobiDB-lite"/>
    </source>
</evidence>
<name>H2B047_KAZAF</name>
<dbReference type="OrthoDB" id="10056949at2759"/>
<proteinExistence type="predicted"/>
<dbReference type="GO" id="GO:0000981">
    <property type="term" value="F:DNA-binding transcription factor activity, RNA polymerase II-specific"/>
    <property type="evidence" value="ECO:0007669"/>
    <property type="project" value="TreeGrafter"/>
</dbReference>
<dbReference type="EMBL" id="HE650829">
    <property type="protein sequence ID" value="CCF59997.1"/>
    <property type="molecule type" value="Genomic_DNA"/>
</dbReference>
<evidence type="ECO:0000259" key="3">
    <source>
        <dbReference type="PROSITE" id="PS51526"/>
    </source>
</evidence>
<dbReference type="PANTHER" id="PTHR12619:SF5">
    <property type="entry name" value="TRANSCRIPTION FACTOR RFX4"/>
    <property type="match status" value="1"/>
</dbReference>
<dbReference type="Pfam" id="PF02257">
    <property type="entry name" value="RFX_DNA_binding"/>
    <property type="match status" value="1"/>
</dbReference>
<dbReference type="HOGENOM" id="CLU_011526_2_0_1"/>
<feature type="region of interest" description="Disordered" evidence="2">
    <location>
        <begin position="137"/>
        <end position="157"/>
    </location>
</feature>
<feature type="domain" description="RFX-type winged-helix" evidence="3">
    <location>
        <begin position="216"/>
        <end position="291"/>
    </location>
</feature>
<dbReference type="InterPro" id="IPR036390">
    <property type="entry name" value="WH_DNA-bd_sf"/>
</dbReference>
<dbReference type="FunFam" id="1.10.10.10:FF:000119">
    <property type="entry name" value="DNA damage and replication checkpoint protein"/>
    <property type="match status" value="1"/>
</dbReference>
<dbReference type="KEGG" id="kaf:KAFR_0I02180"/>
<dbReference type="SUPFAM" id="SSF46785">
    <property type="entry name" value="Winged helix' DNA-binding domain"/>
    <property type="match status" value="1"/>
</dbReference>
<sequence>MVNRQIVSMSSTTSSSDQKKPTSTSPGAASVEFNRNSTSPVALSHIDTGNNAKINSATPTYQRSASSIYNLIHSTSKDYTHTNKPILPSLSSNFNNNNNNNNLNRSHSSILPYTNNNITHHTTFPIISNAQRSIPKLEETDSPPKENIIPSTARRNTQEQLAKQIAEKHVDKPIADYAKIVKDAELKVMNIDPNSNPKSTLQSAEQDREKQRQIYALIWLMKNCQSKHDSYVPRGRIFAQYAASCAQNSLKPLSQASLGKLIRTVFPDLTTRRLGMRGQSKYHYCGLRLMDDTSDNVGINPINDSKLNDKKINTKNFDDQTYEQEPVMKKIKLEDAMDDKLQKIQKTDDLTKELPFLENLFNEIFNNKQTLNDDYQLDLPRIDIEKLPSSIDKDIISSLESLYFIHCNTIFQNVKFFKFDYLSTNNLFLFHPNGLISPQMYNLFISEELYDWIHKCDLITHISIIKFLSNFIINFNRENELIISKLESFIHAYQDQILKSTIDLPVPILTSKLQISKNFTTIIKKLLKLLKFIVRFISSFESFKDGMKKDWEQIVNLDDILEMVTTEKNSEVLMKIKEFVKQNTLTLLNNDSFSLVDIIINTLNFISNSRNFMAQTMIDSYVRFTNTLIGDISLKNSENLLPWLFFNNVTVQLINYSFEITKFVNEIE</sequence>
<reference evidence="4 5" key="1">
    <citation type="journal article" date="2011" name="Proc. Natl. Acad. Sci. U.S.A.">
        <title>Evolutionary erosion of yeast sex chromosomes by mating-type switching accidents.</title>
        <authorList>
            <person name="Gordon J.L."/>
            <person name="Armisen D."/>
            <person name="Proux-Wera E."/>
            <person name="Oheigeartaigh S.S."/>
            <person name="Byrne K.P."/>
            <person name="Wolfe K.H."/>
        </authorList>
    </citation>
    <scope>NUCLEOTIDE SEQUENCE [LARGE SCALE GENOMIC DNA]</scope>
    <source>
        <strain evidence="5">ATCC 22294 / BCRC 22015 / CBS 2517 / CECT 1963 / NBRC 1671 / NRRL Y-8276</strain>
    </source>
</reference>
<gene>
    <name evidence="4" type="primary">KAFR0I02180</name>
    <name evidence="4" type="ORF">KAFR_0I02180</name>
</gene>
<dbReference type="InterPro" id="IPR036388">
    <property type="entry name" value="WH-like_DNA-bd_sf"/>
</dbReference>
<dbReference type="STRING" id="1071382.H2B047"/>
<evidence type="ECO:0000313" key="4">
    <source>
        <dbReference type="EMBL" id="CCF59997.1"/>
    </source>
</evidence>
<keyword evidence="1" id="KW-0238">DNA-binding</keyword>
<dbReference type="GO" id="GO:0000978">
    <property type="term" value="F:RNA polymerase II cis-regulatory region sequence-specific DNA binding"/>
    <property type="evidence" value="ECO:0007669"/>
    <property type="project" value="TreeGrafter"/>
</dbReference>
<dbReference type="Proteomes" id="UP000005220">
    <property type="component" value="Chromosome 9"/>
</dbReference>
<dbReference type="RefSeq" id="XP_003959132.1">
    <property type="nucleotide sequence ID" value="XM_003959083.1"/>
</dbReference>
<feature type="region of interest" description="Disordered" evidence="2">
    <location>
        <begin position="1"/>
        <end position="34"/>
    </location>
</feature>
<dbReference type="GeneID" id="13883634"/>
<feature type="compositionally biased region" description="Low complexity" evidence="2">
    <location>
        <begin position="8"/>
        <end position="26"/>
    </location>
</feature>
<evidence type="ECO:0000313" key="5">
    <source>
        <dbReference type="Proteomes" id="UP000005220"/>
    </source>
</evidence>
<dbReference type="InterPro" id="IPR003150">
    <property type="entry name" value="DNA-bd_RFX"/>
</dbReference>
<dbReference type="FunCoup" id="H2B047">
    <property type="interactions" value="788"/>
</dbReference>
<accession>H2B047</accession>
<protein>
    <recommendedName>
        <fullName evidence="3">RFX-type winged-helix domain-containing protein</fullName>
    </recommendedName>
</protein>
<evidence type="ECO:0000256" key="1">
    <source>
        <dbReference type="ARBA" id="ARBA00023125"/>
    </source>
</evidence>
<dbReference type="InParanoid" id="H2B047"/>
<dbReference type="InterPro" id="IPR039779">
    <property type="entry name" value="RFX-like"/>
</dbReference>
<dbReference type="Gene3D" id="1.10.10.10">
    <property type="entry name" value="Winged helix-like DNA-binding domain superfamily/Winged helix DNA-binding domain"/>
    <property type="match status" value="1"/>
</dbReference>